<name>A0A8H5GXT9_9AGAR</name>
<dbReference type="Pfam" id="PF03372">
    <property type="entry name" value="Exo_endo_phos"/>
    <property type="match status" value="1"/>
</dbReference>
<evidence type="ECO:0000313" key="2">
    <source>
        <dbReference type="EMBL" id="KAF5373063.1"/>
    </source>
</evidence>
<reference evidence="2 3" key="1">
    <citation type="journal article" date="2020" name="ISME J.">
        <title>Uncovering the hidden diversity of litter-decomposition mechanisms in mushroom-forming fungi.</title>
        <authorList>
            <person name="Floudas D."/>
            <person name="Bentzer J."/>
            <person name="Ahren D."/>
            <person name="Johansson T."/>
            <person name="Persson P."/>
            <person name="Tunlid A."/>
        </authorList>
    </citation>
    <scope>NUCLEOTIDE SEQUENCE [LARGE SCALE GENOMIC DNA]</scope>
    <source>
        <strain evidence="2 3">CBS 291.85</strain>
    </source>
</reference>
<dbReference type="OrthoDB" id="3051112at2759"/>
<accession>A0A8H5GXT9</accession>
<dbReference type="GO" id="GO:0003824">
    <property type="term" value="F:catalytic activity"/>
    <property type="evidence" value="ECO:0007669"/>
    <property type="project" value="InterPro"/>
</dbReference>
<keyword evidence="3" id="KW-1185">Reference proteome</keyword>
<dbReference type="InterPro" id="IPR036691">
    <property type="entry name" value="Endo/exonu/phosph_ase_sf"/>
</dbReference>
<evidence type="ECO:0000259" key="1">
    <source>
        <dbReference type="Pfam" id="PF03372"/>
    </source>
</evidence>
<proteinExistence type="predicted"/>
<protein>
    <recommendedName>
        <fullName evidence="1">Endonuclease/exonuclease/phosphatase domain-containing protein</fullName>
    </recommendedName>
</protein>
<dbReference type="Proteomes" id="UP000559256">
    <property type="component" value="Unassembled WGS sequence"/>
</dbReference>
<dbReference type="Gene3D" id="3.60.10.10">
    <property type="entry name" value="Endonuclease/exonuclease/phosphatase"/>
    <property type="match status" value="1"/>
</dbReference>
<comment type="caution">
    <text evidence="2">The sequence shown here is derived from an EMBL/GenBank/DDBJ whole genome shotgun (WGS) entry which is preliminary data.</text>
</comment>
<gene>
    <name evidence="2" type="ORF">D9758_001444</name>
</gene>
<organism evidence="2 3">
    <name type="scientific">Tetrapyrgos nigripes</name>
    <dbReference type="NCBI Taxonomy" id="182062"/>
    <lineage>
        <taxon>Eukaryota</taxon>
        <taxon>Fungi</taxon>
        <taxon>Dikarya</taxon>
        <taxon>Basidiomycota</taxon>
        <taxon>Agaricomycotina</taxon>
        <taxon>Agaricomycetes</taxon>
        <taxon>Agaricomycetidae</taxon>
        <taxon>Agaricales</taxon>
        <taxon>Marasmiineae</taxon>
        <taxon>Marasmiaceae</taxon>
        <taxon>Tetrapyrgos</taxon>
    </lineage>
</organism>
<dbReference type="AlphaFoldDB" id="A0A8H5GXT9"/>
<evidence type="ECO:0000313" key="3">
    <source>
        <dbReference type="Proteomes" id="UP000559256"/>
    </source>
</evidence>
<dbReference type="SUPFAM" id="SSF56219">
    <property type="entry name" value="DNase I-like"/>
    <property type="match status" value="1"/>
</dbReference>
<sequence>MTTPMTLNIRSWNLNGLYDGNYSHPDFSHFFDSVDVFLTQETHCYVHDNIPVPDSYVVYTRSCSRPDFASPWGGVAMLIHSSIPAHVRDDFSSPDLLTVEIFGTLIMNAYVLPARSHLDWNKWTTTELFEFLCSKICLAHEQGYLLILLGDLNAQTGICCASKDHPIRISLDSRLADTCGKQLLDCLAPCDTIILNGSEGVPGDHFSFTEHTPHDAGAL</sequence>
<feature type="domain" description="Endonuclease/exonuclease/phosphatase" evidence="1">
    <location>
        <begin position="11"/>
        <end position="154"/>
    </location>
</feature>
<dbReference type="EMBL" id="JAACJM010000004">
    <property type="protein sequence ID" value="KAF5373063.1"/>
    <property type="molecule type" value="Genomic_DNA"/>
</dbReference>
<dbReference type="InterPro" id="IPR005135">
    <property type="entry name" value="Endo/exonuclease/phosphatase"/>
</dbReference>